<protein>
    <submittedName>
        <fullName evidence="2">Uncharacterized protein</fullName>
    </submittedName>
</protein>
<feature type="compositionally biased region" description="Polar residues" evidence="1">
    <location>
        <begin position="54"/>
        <end position="63"/>
    </location>
</feature>
<sequence length="103" mass="11778">MIPPSKSSKHGFTNYANWPPDYRNTHDRTHKASSRERGLPKNHREVSDFRSKSTDGSSGNPSKISSIYYYQQSSNVSGNKLHKPKEITPVQVSIQCHRQEHNL</sequence>
<proteinExistence type="predicted"/>
<gene>
    <name evidence="2" type="ORF">AVEN_76425_1</name>
</gene>
<dbReference type="Proteomes" id="UP000499080">
    <property type="component" value="Unassembled WGS sequence"/>
</dbReference>
<accession>A0A4Y2VJ44</accession>
<keyword evidence="3" id="KW-1185">Reference proteome</keyword>
<evidence type="ECO:0000313" key="3">
    <source>
        <dbReference type="Proteomes" id="UP000499080"/>
    </source>
</evidence>
<feature type="region of interest" description="Disordered" evidence="1">
    <location>
        <begin position="1"/>
        <end position="66"/>
    </location>
</feature>
<name>A0A4Y2VJ44_ARAVE</name>
<dbReference type="AlphaFoldDB" id="A0A4Y2VJ44"/>
<organism evidence="2 3">
    <name type="scientific">Araneus ventricosus</name>
    <name type="common">Orbweaver spider</name>
    <name type="synonym">Epeira ventricosa</name>
    <dbReference type="NCBI Taxonomy" id="182803"/>
    <lineage>
        <taxon>Eukaryota</taxon>
        <taxon>Metazoa</taxon>
        <taxon>Ecdysozoa</taxon>
        <taxon>Arthropoda</taxon>
        <taxon>Chelicerata</taxon>
        <taxon>Arachnida</taxon>
        <taxon>Araneae</taxon>
        <taxon>Araneomorphae</taxon>
        <taxon>Entelegynae</taxon>
        <taxon>Araneoidea</taxon>
        <taxon>Araneidae</taxon>
        <taxon>Araneus</taxon>
    </lineage>
</organism>
<evidence type="ECO:0000313" key="2">
    <source>
        <dbReference type="EMBL" id="GBO25333.1"/>
    </source>
</evidence>
<dbReference type="EMBL" id="BGPR01048321">
    <property type="protein sequence ID" value="GBO25333.1"/>
    <property type="molecule type" value="Genomic_DNA"/>
</dbReference>
<reference evidence="2 3" key="1">
    <citation type="journal article" date="2019" name="Sci. Rep.">
        <title>Orb-weaving spider Araneus ventricosus genome elucidates the spidroin gene catalogue.</title>
        <authorList>
            <person name="Kono N."/>
            <person name="Nakamura H."/>
            <person name="Ohtoshi R."/>
            <person name="Moran D.A.P."/>
            <person name="Shinohara A."/>
            <person name="Yoshida Y."/>
            <person name="Fujiwara M."/>
            <person name="Mori M."/>
            <person name="Tomita M."/>
            <person name="Arakawa K."/>
        </authorList>
    </citation>
    <scope>NUCLEOTIDE SEQUENCE [LARGE SCALE GENOMIC DNA]</scope>
</reference>
<feature type="compositionally biased region" description="Basic and acidic residues" evidence="1">
    <location>
        <begin position="33"/>
        <end position="53"/>
    </location>
</feature>
<evidence type="ECO:0000256" key="1">
    <source>
        <dbReference type="SAM" id="MobiDB-lite"/>
    </source>
</evidence>
<comment type="caution">
    <text evidence="2">The sequence shown here is derived from an EMBL/GenBank/DDBJ whole genome shotgun (WGS) entry which is preliminary data.</text>
</comment>